<keyword evidence="1 6" id="KW-0378">Hydrolase</keyword>
<dbReference type="InterPro" id="IPR040669">
    <property type="entry name" value="Agarase_CBM"/>
</dbReference>
<evidence type="ECO:0000259" key="4">
    <source>
        <dbReference type="Pfam" id="PF02449"/>
    </source>
</evidence>
<sequence length="770" mass="87796">MKKNQLRLIKQILAGTLAGLSLSCAANQDSPIGSVENFDSFSLNKAVENNVKASLIEGQEKKYGKALKLVFEPREESTIELPTPAQGYWNWEYAGDLNLALDVTNPGSQSFQFWLTLMDASGRKQERSAVINAGQSARFYALLTGRVANAQTGMRETPPAWQTSEEKLAWRSGDRDFDFTKVTKIIFKAYAQFETNTLIVDNLELRVNPAQDPEYLVGIVDKFGQAAKKNYPTKIHSEKQLKAAADAELASLANAKQPEDRSRFGGWSKGPKLEGTGYFRTAKVDGRWWMVDPEGYLFFSSAIANVRMANLETITGYDFNDASVRKIDPEELTPEDSRDIIPVGKKSLNSRFLASPLRREMFEWLPPYDHELGEHYGYRRTVHQGVLEQGEVYSFYKANLERRYGQSSPNSYIKIWRDVTLDRMVDWGFTSFGNWIDPMFYDNQRMPFFANGWIIGDFKVIYSGQDYWSPLPDVYDPEFKRRAHLTIKQIAREVKNTPWCVGVFVDNEKGWGSMKNDRAHFGAVYYALSRTADESPAKKQFTQLLTKKYGDIATLNQAWGTKIDSWSSFATGITMDKLNDASRADFSMLYADYAETYFRIVSSELKRALPNHMYMGVRIAAEWGMPTEVVAAAKKYSDVLSFNNYREGMHPDTWEFLKDLDFPTIIGEYHIGSTSDTDFYHPGLVIAADQTDRAKMYENYMNSVIDNPYMVGAHWFQYIDDPVTGRAYDGENYNVGWVSNTDIPYQPMVDAAKRVNKSLYKRRSKIAPIQ</sequence>
<dbReference type="Proteomes" id="UP001253595">
    <property type="component" value="Unassembled WGS sequence"/>
</dbReference>
<comment type="caution">
    <text evidence="6">The sequence shown here is derived from an EMBL/GenBank/DDBJ whole genome shotgun (WGS) entry which is preliminary data.</text>
</comment>
<dbReference type="InterPro" id="IPR017853">
    <property type="entry name" value="GH"/>
</dbReference>
<keyword evidence="2 6" id="KW-0326">Glycosidase</keyword>
<feature type="chain" id="PRO_5047060744" evidence="3">
    <location>
        <begin position="27"/>
        <end position="770"/>
    </location>
</feature>
<dbReference type="Pfam" id="PF17992">
    <property type="entry name" value="Agarase_CBM"/>
    <property type="match status" value="1"/>
</dbReference>
<evidence type="ECO:0000313" key="7">
    <source>
        <dbReference type="Proteomes" id="UP001253595"/>
    </source>
</evidence>
<dbReference type="EMBL" id="JAVDVX010000002">
    <property type="protein sequence ID" value="MDR7089267.1"/>
    <property type="molecule type" value="Genomic_DNA"/>
</dbReference>
<dbReference type="Pfam" id="PF02449">
    <property type="entry name" value="Glyco_hydro_42"/>
    <property type="match status" value="1"/>
</dbReference>
<evidence type="ECO:0000259" key="5">
    <source>
        <dbReference type="Pfam" id="PF17992"/>
    </source>
</evidence>
<dbReference type="GO" id="GO:0033916">
    <property type="term" value="F:beta-agarase activity"/>
    <property type="evidence" value="ECO:0007669"/>
    <property type="project" value="UniProtKB-EC"/>
</dbReference>
<feature type="domain" description="Glycoside hydrolase family 42 N-terminal" evidence="4">
    <location>
        <begin position="477"/>
        <end position="647"/>
    </location>
</feature>
<evidence type="ECO:0000313" key="6">
    <source>
        <dbReference type="EMBL" id="MDR7089267.1"/>
    </source>
</evidence>
<name>A0ABU1UVQ8_9GAMM</name>
<dbReference type="EC" id="3.2.1.81" evidence="6"/>
<gene>
    <name evidence="6" type="ORF">J2X05_001273</name>
</gene>
<protein>
    <submittedName>
        <fullName evidence="6">Agarase</fullName>
        <ecNumber evidence="6">3.2.1.81</ecNumber>
    </submittedName>
</protein>
<dbReference type="InterPro" id="IPR013529">
    <property type="entry name" value="Glyco_hydro_42_N"/>
</dbReference>
<keyword evidence="7" id="KW-1185">Reference proteome</keyword>
<evidence type="ECO:0000256" key="3">
    <source>
        <dbReference type="SAM" id="SignalP"/>
    </source>
</evidence>
<accession>A0ABU1UVQ8</accession>
<keyword evidence="3" id="KW-0732">Signal</keyword>
<evidence type="ECO:0000256" key="1">
    <source>
        <dbReference type="ARBA" id="ARBA00022801"/>
    </source>
</evidence>
<organism evidence="6 7">
    <name type="scientific">Cellvibrio fibrivorans</name>
    <dbReference type="NCBI Taxonomy" id="126350"/>
    <lineage>
        <taxon>Bacteria</taxon>
        <taxon>Pseudomonadati</taxon>
        <taxon>Pseudomonadota</taxon>
        <taxon>Gammaproteobacteria</taxon>
        <taxon>Cellvibrionales</taxon>
        <taxon>Cellvibrionaceae</taxon>
        <taxon>Cellvibrio</taxon>
    </lineage>
</organism>
<feature type="domain" description="Agarase CBM-like" evidence="5">
    <location>
        <begin position="48"/>
        <end position="216"/>
    </location>
</feature>
<reference evidence="6 7" key="1">
    <citation type="submission" date="2023-07" db="EMBL/GenBank/DDBJ databases">
        <title>Sorghum-associated microbial communities from plants grown in Nebraska, USA.</title>
        <authorList>
            <person name="Schachtman D."/>
        </authorList>
    </citation>
    <scope>NUCLEOTIDE SEQUENCE [LARGE SCALE GENOMIC DNA]</scope>
    <source>
        <strain evidence="6 7">BE190</strain>
    </source>
</reference>
<dbReference type="PROSITE" id="PS51257">
    <property type="entry name" value="PROKAR_LIPOPROTEIN"/>
    <property type="match status" value="1"/>
</dbReference>
<dbReference type="Gene3D" id="2.60.120.430">
    <property type="entry name" value="Galactose-binding lectin"/>
    <property type="match status" value="1"/>
</dbReference>
<feature type="signal peptide" evidence="3">
    <location>
        <begin position="1"/>
        <end position="26"/>
    </location>
</feature>
<proteinExistence type="predicted"/>
<dbReference type="SUPFAM" id="SSF51445">
    <property type="entry name" value="(Trans)glycosidases"/>
    <property type="match status" value="1"/>
</dbReference>
<dbReference type="Gene3D" id="3.20.20.80">
    <property type="entry name" value="Glycosidases"/>
    <property type="match status" value="1"/>
</dbReference>
<evidence type="ECO:0000256" key="2">
    <source>
        <dbReference type="ARBA" id="ARBA00023295"/>
    </source>
</evidence>
<dbReference type="RefSeq" id="WP_151057327.1">
    <property type="nucleotide sequence ID" value="NZ_JAVDVX010000002.1"/>
</dbReference>